<dbReference type="InterPro" id="IPR005523">
    <property type="entry name" value="DUF317_SPDY"/>
</dbReference>
<protein>
    <submittedName>
        <fullName evidence="2">DUF317 domain-containing protein</fullName>
    </submittedName>
</protein>
<dbReference type="Pfam" id="PF03771">
    <property type="entry name" value="SPDY"/>
    <property type="match status" value="1"/>
</dbReference>
<evidence type="ECO:0000313" key="2">
    <source>
        <dbReference type="EMBL" id="TQE34189.1"/>
    </source>
</evidence>
<dbReference type="Proteomes" id="UP000318720">
    <property type="component" value="Unassembled WGS sequence"/>
</dbReference>
<dbReference type="EMBL" id="SPAZ01000136">
    <property type="protein sequence ID" value="TQE34189.1"/>
    <property type="molecule type" value="Genomic_DNA"/>
</dbReference>
<proteinExistence type="predicted"/>
<dbReference type="RefSeq" id="WP_141582514.1">
    <property type="nucleotide sequence ID" value="NZ_SPAZ01000136.1"/>
</dbReference>
<name>A0AAE8W2G1_9ACTN</name>
<gene>
    <name evidence="2" type="ORF">Sipo8835_15685</name>
</gene>
<evidence type="ECO:0000259" key="1">
    <source>
        <dbReference type="Pfam" id="PF03771"/>
    </source>
</evidence>
<comment type="caution">
    <text evidence="2">The sequence shown here is derived from an EMBL/GenBank/DDBJ whole genome shotgun (WGS) entry which is preliminary data.</text>
</comment>
<sequence>MADVPRRPRYLASPGEDGAGTVIQTLTDAGWTDATWMDNTRVFDPSQRLALEFLPEAEPVPRLEDQRVLWRLWARRDALSPLAWTALFTDETPEEVLLPVISALAADPDAGLEQSLRHPARSEADDSAVVAPSCRCRMVS</sequence>
<accession>A0AAE8W2G1</accession>
<dbReference type="AlphaFoldDB" id="A0AAE8W2G1"/>
<organism evidence="2 3">
    <name type="scientific">Streptomyces ipomoeae</name>
    <dbReference type="NCBI Taxonomy" id="103232"/>
    <lineage>
        <taxon>Bacteria</taxon>
        <taxon>Bacillati</taxon>
        <taxon>Actinomycetota</taxon>
        <taxon>Actinomycetes</taxon>
        <taxon>Kitasatosporales</taxon>
        <taxon>Streptomycetaceae</taxon>
        <taxon>Streptomyces</taxon>
    </lineage>
</organism>
<evidence type="ECO:0000313" key="3">
    <source>
        <dbReference type="Proteomes" id="UP000318720"/>
    </source>
</evidence>
<feature type="domain" description="DUF317" evidence="1">
    <location>
        <begin position="45"/>
        <end position="109"/>
    </location>
</feature>
<reference evidence="2 3" key="1">
    <citation type="submission" date="2019-03" db="EMBL/GenBank/DDBJ databases">
        <title>Comparative genomic analyses of the sweetpotato soil rot pathogen, Streptomyces ipomoeae.</title>
        <authorList>
            <person name="Ruschel Soares N."/>
            <person name="Badger J.H."/>
            <person name="Huguet-Tapia J.C."/>
            <person name="Clark C.A."/>
            <person name="Pettis G.S."/>
        </authorList>
    </citation>
    <scope>NUCLEOTIDE SEQUENCE [LARGE SCALE GENOMIC DNA]</scope>
    <source>
        <strain evidence="2 3">88-35</strain>
    </source>
</reference>